<sequence length="50" mass="5890">MKVISYLNDVPFDELSYEEKLEFSTEVQIRMLKMAGYTPIEVEDESDKID</sequence>
<dbReference type="RefSeq" id="WP_249332854.1">
    <property type="nucleotide sequence ID" value="NZ_JACRSY010000015.1"/>
</dbReference>
<comment type="caution">
    <text evidence="1">The sequence shown here is derived from an EMBL/GenBank/DDBJ whole genome shotgun (WGS) entry which is preliminary data.</text>
</comment>
<name>A0A926EKD2_9FIRM</name>
<proteinExistence type="predicted"/>
<dbReference type="AlphaFoldDB" id="A0A926EKD2"/>
<evidence type="ECO:0000313" key="1">
    <source>
        <dbReference type="EMBL" id="MBC8579957.1"/>
    </source>
</evidence>
<keyword evidence="2" id="KW-1185">Reference proteome</keyword>
<accession>A0A926EKD2</accession>
<organism evidence="1 2">
    <name type="scientific">Zhenhengia yiwuensis</name>
    <dbReference type="NCBI Taxonomy" id="2763666"/>
    <lineage>
        <taxon>Bacteria</taxon>
        <taxon>Bacillati</taxon>
        <taxon>Bacillota</taxon>
        <taxon>Clostridia</taxon>
        <taxon>Lachnospirales</taxon>
        <taxon>Lachnospiraceae</taxon>
        <taxon>Zhenhengia</taxon>
    </lineage>
</organism>
<dbReference type="EMBL" id="JACRSY010000015">
    <property type="protein sequence ID" value="MBC8579957.1"/>
    <property type="molecule type" value="Genomic_DNA"/>
</dbReference>
<gene>
    <name evidence="1" type="ORF">H8718_10510</name>
</gene>
<dbReference type="Proteomes" id="UP000655830">
    <property type="component" value="Unassembled WGS sequence"/>
</dbReference>
<reference evidence="1" key="1">
    <citation type="submission" date="2020-08" db="EMBL/GenBank/DDBJ databases">
        <title>Genome public.</title>
        <authorList>
            <person name="Liu C."/>
            <person name="Sun Q."/>
        </authorList>
    </citation>
    <scope>NUCLEOTIDE SEQUENCE</scope>
    <source>
        <strain evidence="1">NSJ-12</strain>
    </source>
</reference>
<evidence type="ECO:0000313" key="2">
    <source>
        <dbReference type="Proteomes" id="UP000655830"/>
    </source>
</evidence>
<protein>
    <submittedName>
        <fullName evidence="1">Uncharacterized protein</fullName>
    </submittedName>
</protein>